<dbReference type="InterPro" id="IPR013538">
    <property type="entry name" value="ASHA1/2-like_C"/>
</dbReference>
<dbReference type="Gene3D" id="3.30.530.20">
    <property type="match status" value="1"/>
</dbReference>
<dbReference type="SUPFAM" id="SSF55961">
    <property type="entry name" value="Bet v1-like"/>
    <property type="match status" value="1"/>
</dbReference>
<comment type="caution">
    <text evidence="3">The sequence shown here is derived from an EMBL/GenBank/DDBJ whole genome shotgun (WGS) entry which is preliminary data.</text>
</comment>
<proteinExistence type="inferred from homology"/>
<sequence>MGRTDRAARAIAASPAAVYAALVDRAAVESWLPPEGMRGRIEHWDPRPGGGFRMVLTYLDPTGSPGKSGDATDVVEVGFAELVPDQRVVQRADFVADDPSFAGTMTMTWQLTPTGAGTQVTVTADDVPPGIDQQDHEGGIASSLEHLAAVVEG</sequence>
<evidence type="ECO:0000313" key="4">
    <source>
        <dbReference type="Proteomes" id="UP001231924"/>
    </source>
</evidence>
<dbReference type="EMBL" id="JASVWF010000004">
    <property type="protein sequence ID" value="MDL5158346.1"/>
    <property type="molecule type" value="Genomic_DNA"/>
</dbReference>
<feature type="domain" description="Activator of Hsp90 ATPase homologue 1/2-like C-terminal" evidence="2">
    <location>
        <begin position="13"/>
        <end position="152"/>
    </location>
</feature>
<reference evidence="3 4" key="1">
    <citation type="submission" date="2023-06" db="EMBL/GenBank/DDBJ databases">
        <title>Actinomycetospora Odt1-22.</title>
        <authorList>
            <person name="Supong K."/>
        </authorList>
    </citation>
    <scope>NUCLEOTIDE SEQUENCE [LARGE SCALE GENOMIC DNA]</scope>
    <source>
        <strain evidence="3 4">Odt1-22</strain>
    </source>
</reference>
<accession>A0ABT7MCD7</accession>
<dbReference type="Proteomes" id="UP001231924">
    <property type="component" value="Unassembled WGS sequence"/>
</dbReference>
<evidence type="ECO:0000313" key="3">
    <source>
        <dbReference type="EMBL" id="MDL5158346.1"/>
    </source>
</evidence>
<organism evidence="3 4">
    <name type="scientific">Actinomycetospora termitidis</name>
    <dbReference type="NCBI Taxonomy" id="3053470"/>
    <lineage>
        <taxon>Bacteria</taxon>
        <taxon>Bacillati</taxon>
        <taxon>Actinomycetota</taxon>
        <taxon>Actinomycetes</taxon>
        <taxon>Pseudonocardiales</taxon>
        <taxon>Pseudonocardiaceae</taxon>
        <taxon>Actinomycetospora</taxon>
    </lineage>
</organism>
<dbReference type="InterPro" id="IPR023393">
    <property type="entry name" value="START-like_dom_sf"/>
</dbReference>
<protein>
    <submittedName>
        <fullName evidence="3">SRPBCC domain-containing protein</fullName>
    </submittedName>
</protein>
<dbReference type="RefSeq" id="WP_286054870.1">
    <property type="nucleotide sequence ID" value="NZ_JASVWF010000004.1"/>
</dbReference>
<evidence type="ECO:0000256" key="1">
    <source>
        <dbReference type="ARBA" id="ARBA00006817"/>
    </source>
</evidence>
<comment type="similarity">
    <text evidence="1">Belongs to the AHA1 family.</text>
</comment>
<name>A0ABT7MCD7_9PSEU</name>
<keyword evidence="4" id="KW-1185">Reference proteome</keyword>
<dbReference type="Pfam" id="PF08327">
    <property type="entry name" value="AHSA1"/>
    <property type="match status" value="1"/>
</dbReference>
<gene>
    <name evidence="3" type="ORF">QRT03_20430</name>
</gene>
<evidence type="ECO:0000259" key="2">
    <source>
        <dbReference type="Pfam" id="PF08327"/>
    </source>
</evidence>